<keyword evidence="6" id="KW-0732">Signal</keyword>
<evidence type="ECO:0000313" key="8">
    <source>
        <dbReference type="EMBL" id="AOZ70555.1"/>
    </source>
</evidence>
<feature type="active site" evidence="4">
    <location>
        <position position="57"/>
    </location>
</feature>
<dbReference type="InterPro" id="IPR013766">
    <property type="entry name" value="Thioredoxin_domain"/>
</dbReference>
<evidence type="ECO:0000256" key="4">
    <source>
        <dbReference type="PIRSR" id="PIRSR000303-1"/>
    </source>
</evidence>
<proteinExistence type="inferred from homology"/>
<feature type="chain" id="PRO_5009443602" description="Glutathione peroxidase" evidence="6">
    <location>
        <begin position="22"/>
        <end position="179"/>
    </location>
</feature>
<dbReference type="RefSeq" id="WP_071166901.1">
    <property type="nucleotide sequence ID" value="NZ_CP017781.1"/>
</dbReference>
<dbReference type="PANTHER" id="PTHR11592">
    <property type="entry name" value="GLUTATHIONE PEROXIDASE"/>
    <property type="match status" value="1"/>
</dbReference>
<evidence type="ECO:0000256" key="5">
    <source>
        <dbReference type="RuleBase" id="RU000499"/>
    </source>
</evidence>
<dbReference type="InterPro" id="IPR029759">
    <property type="entry name" value="GPX_AS"/>
</dbReference>
<dbReference type="Proteomes" id="UP000176562">
    <property type="component" value="Chromosome"/>
</dbReference>
<feature type="domain" description="Thioredoxin" evidence="7">
    <location>
        <begin position="19"/>
        <end position="177"/>
    </location>
</feature>
<dbReference type="GO" id="GO:0034599">
    <property type="term" value="P:cellular response to oxidative stress"/>
    <property type="evidence" value="ECO:0007669"/>
    <property type="project" value="TreeGrafter"/>
</dbReference>
<dbReference type="CDD" id="cd00340">
    <property type="entry name" value="GSH_Peroxidase"/>
    <property type="match status" value="1"/>
</dbReference>
<keyword evidence="3 5" id="KW-0560">Oxidoreductase</keyword>
<evidence type="ECO:0000256" key="2">
    <source>
        <dbReference type="ARBA" id="ARBA00022559"/>
    </source>
</evidence>
<feature type="signal peptide" evidence="6">
    <location>
        <begin position="1"/>
        <end position="21"/>
    </location>
</feature>
<dbReference type="PROSITE" id="PS00460">
    <property type="entry name" value="GLUTATHIONE_PEROXID_1"/>
    <property type="match status" value="1"/>
</dbReference>
<keyword evidence="9" id="KW-1185">Reference proteome</keyword>
<dbReference type="PIRSF" id="PIRSF000303">
    <property type="entry name" value="Glutathion_perox"/>
    <property type="match status" value="1"/>
</dbReference>
<comment type="similarity">
    <text evidence="1 5">Belongs to the glutathione peroxidase family.</text>
</comment>
<sequence>MPLRLRLAALAVALLSPAALAAEPAPSFTFPAIEGGTIDTAQWRGRPVLVVNTASMCGFTPQYDGLQDLQDRYGARGLVVLAVPSDDFRQELDTAKEVKEFCALNFDLSLPMTDIEHVRGSAAHPFYRWVRETSGFAPGWNFNKVLLDGEGQVVGHWGATTEPEAPEITQAIEPLLTKG</sequence>
<gene>
    <name evidence="8" type="ORF">LPB142_15450</name>
</gene>
<dbReference type="PROSITE" id="PS51355">
    <property type="entry name" value="GLUTATHIONE_PEROXID_3"/>
    <property type="match status" value="1"/>
</dbReference>
<dbReference type="KEGG" id="rhp:LPB142_15450"/>
<dbReference type="EMBL" id="CP017781">
    <property type="protein sequence ID" value="AOZ70555.1"/>
    <property type="molecule type" value="Genomic_DNA"/>
</dbReference>
<organism evidence="8 9">
    <name type="scientific">Rhodobacter xanthinilyticus</name>
    <dbReference type="NCBI Taxonomy" id="1850250"/>
    <lineage>
        <taxon>Bacteria</taxon>
        <taxon>Pseudomonadati</taxon>
        <taxon>Pseudomonadota</taxon>
        <taxon>Alphaproteobacteria</taxon>
        <taxon>Rhodobacterales</taxon>
        <taxon>Rhodobacter group</taxon>
        <taxon>Rhodobacter</taxon>
    </lineage>
</organism>
<dbReference type="Gene3D" id="3.40.30.10">
    <property type="entry name" value="Glutaredoxin"/>
    <property type="match status" value="1"/>
</dbReference>
<dbReference type="STRING" id="1850250.LPB142_15450"/>
<protein>
    <recommendedName>
        <fullName evidence="5">Glutathione peroxidase</fullName>
    </recommendedName>
</protein>
<keyword evidence="2 5" id="KW-0575">Peroxidase</keyword>
<accession>A0A1D9MF98</accession>
<evidence type="ECO:0000256" key="3">
    <source>
        <dbReference type="ARBA" id="ARBA00023002"/>
    </source>
</evidence>
<dbReference type="PROSITE" id="PS51352">
    <property type="entry name" value="THIOREDOXIN_2"/>
    <property type="match status" value="1"/>
</dbReference>
<dbReference type="InterPro" id="IPR036249">
    <property type="entry name" value="Thioredoxin-like_sf"/>
</dbReference>
<dbReference type="InterPro" id="IPR000889">
    <property type="entry name" value="Glutathione_peroxidase"/>
</dbReference>
<name>A0A1D9MF98_9RHOB</name>
<dbReference type="GO" id="GO:0004601">
    <property type="term" value="F:peroxidase activity"/>
    <property type="evidence" value="ECO:0007669"/>
    <property type="project" value="UniProtKB-KW"/>
</dbReference>
<dbReference type="SUPFAM" id="SSF52833">
    <property type="entry name" value="Thioredoxin-like"/>
    <property type="match status" value="1"/>
</dbReference>
<reference evidence="8 9" key="1">
    <citation type="submission" date="2016-10" db="EMBL/GenBank/DDBJ databases">
        <title>Rhodobacter sp. LPB0142, isolated from sea water.</title>
        <authorList>
            <person name="Kim E."/>
            <person name="Yi H."/>
        </authorList>
    </citation>
    <scope>NUCLEOTIDE SEQUENCE [LARGE SCALE GENOMIC DNA]</scope>
    <source>
        <strain evidence="8 9">LPB0142</strain>
    </source>
</reference>
<evidence type="ECO:0000256" key="6">
    <source>
        <dbReference type="SAM" id="SignalP"/>
    </source>
</evidence>
<dbReference type="PANTHER" id="PTHR11592:SF78">
    <property type="entry name" value="GLUTATHIONE PEROXIDASE"/>
    <property type="match status" value="1"/>
</dbReference>
<dbReference type="AlphaFoldDB" id="A0A1D9MF98"/>
<evidence type="ECO:0000259" key="7">
    <source>
        <dbReference type="PROSITE" id="PS51352"/>
    </source>
</evidence>
<dbReference type="PRINTS" id="PR01011">
    <property type="entry name" value="GLUTPROXDASE"/>
</dbReference>
<evidence type="ECO:0000313" key="9">
    <source>
        <dbReference type="Proteomes" id="UP000176562"/>
    </source>
</evidence>
<evidence type="ECO:0000256" key="1">
    <source>
        <dbReference type="ARBA" id="ARBA00006926"/>
    </source>
</evidence>
<dbReference type="Pfam" id="PF00255">
    <property type="entry name" value="GSHPx"/>
    <property type="match status" value="1"/>
</dbReference>